<dbReference type="GO" id="GO:0004553">
    <property type="term" value="F:hydrolase activity, hydrolyzing O-glycosyl compounds"/>
    <property type="evidence" value="ECO:0007669"/>
    <property type="project" value="UniProtKB-ARBA"/>
</dbReference>
<dbReference type="STRING" id="475255.SAMN04488101_101547"/>
<dbReference type="GO" id="GO:0005975">
    <property type="term" value="P:carbohydrate metabolic process"/>
    <property type="evidence" value="ECO:0007669"/>
    <property type="project" value="UniProtKB-ARBA"/>
</dbReference>
<dbReference type="Proteomes" id="UP000192678">
    <property type="component" value="Unassembled WGS sequence"/>
</dbReference>
<keyword evidence="1" id="KW-0472">Membrane</keyword>
<evidence type="ECO:0000313" key="3">
    <source>
        <dbReference type="Proteomes" id="UP000192678"/>
    </source>
</evidence>
<name>A0A1W2AG49_9SPHI</name>
<dbReference type="Pfam" id="PF13385">
    <property type="entry name" value="Laminin_G_3"/>
    <property type="match status" value="1"/>
</dbReference>
<keyword evidence="1" id="KW-1133">Transmembrane helix</keyword>
<sequence>MSKRSETALNIGHDSFITIKKQNYIPMEKIIKSFFEIKTLSITAIIGLILVISGCNKDFENVLPKSFRNDTLGLGDGSKKVLYIIMDGVKGSVVESLAPTNITEITQKAIYSYDGLADFQYNQLTNAAAWTTMLTGVDYTKHQVSNENFSGLNLQATPTIFTRIKESLGNVRSVSIAASAGFNDNLAVDASMKQTLTDDAAVKAAVVDELSTNNPSLVVAQFHSAEDAGATAGYTTATPSYTTAIQNIDGYIGEILKALKARKTYATENWLVVIASNKGGGTSGGAGGSNIYDDLSRNTFLAFYNPKFVVTPISQPDIDNLPYVGTAPRFASNASVSPKALLSSNTNIGNFGVSGNFTMMFKMKDDLGAASGFPPFIAKQVTFGSGAGWNYFRGSNNVQLSFSGASTLQGAAVMNDSKWHTYAITITTSGGTRTTVFYIDGVSRSSTNIGVTNRDNTAPLRIGADMGKNTSFMVKDLAIFNVAMTPAEVIKNMRIQLRPSNPFFSNLLGYWPFDETSGTVAADVSGKGNNMTYSGPVQFIPFSEISPNISPEISSAAYTAVPNGVDIPVLIYNWLNIAVPSQWGLMGKFYNPTVTLPKN</sequence>
<organism evidence="2 3">
    <name type="scientific">Pedobacter nyackensis</name>
    <dbReference type="NCBI Taxonomy" id="475255"/>
    <lineage>
        <taxon>Bacteria</taxon>
        <taxon>Pseudomonadati</taxon>
        <taxon>Bacteroidota</taxon>
        <taxon>Sphingobacteriia</taxon>
        <taxon>Sphingobacteriales</taxon>
        <taxon>Sphingobacteriaceae</taxon>
        <taxon>Pedobacter</taxon>
    </lineage>
</organism>
<dbReference type="EMBL" id="FWYB01000001">
    <property type="protein sequence ID" value="SMC59218.1"/>
    <property type="molecule type" value="Genomic_DNA"/>
</dbReference>
<feature type="transmembrane region" description="Helical" evidence="1">
    <location>
        <begin position="30"/>
        <end position="52"/>
    </location>
</feature>
<dbReference type="AlphaFoldDB" id="A0A1W2AG49"/>
<dbReference type="Gene3D" id="3.40.720.10">
    <property type="entry name" value="Alkaline Phosphatase, subunit A"/>
    <property type="match status" value="1"/>
</dbReference>
<evidence type="ECO:0000313" key="2">
    <source>
        <dbReference type="EMBL" id="SMC59218.1"/>
    </source>
</evidence>
<reference evidence="2 3" key="1">
    <citation type="submission" date="2017-04" db="EMBL/GenBank/DDBJ databases">
        <authorList>
            <person name="Afonso C.L."/>
            <person name="Miller P.J."/>
            <person name="Scott M.A."/>
            <person name="Spackman E."/>
            <person name="Goraichik I."/>
            <person name="Dimitrov K.M."/>
            <person name="Suarez D.L."/>
            <person name="Swayne D.E."/>
        </authorList>
    </citation>
    <scope>NUCLEOTIDE SEQUENCE [LARGE SCALE GENOMIC DNA]</scope>
    <source>
        <strain evidence="2 3">DSM 19625</strain>
    </source>
</reference>
<evidence type="ECO:0000256" key="1">
    <source>
        <dbReference type="SAM" id="Phobius"/>
    </source>
</evidence>
<dbReference type="InterPro" id="IPR013320">
    <property type="entry name" value="ConA-like_dom_sf"/>
</dbReference>
<dbReference type="SUPFAM" id="SSF49899">
    <property type="entry name" value="Concanavalin A-like lectins/glucanases"/>
    <property type="match status" value="1"/>
</dbReference>
<keyword evidence="1" id="KW-0812">Transmembrane</keyword>
<keyword evidence="3" id="KW-1185">Reference proteome</keyword>
<gene>
    <name evidence="2" type="ORF">SAMN04488101_101547</name>
</gene>
<dbReference type="InterPro" id="IPR017850">
    <property type="entry name" value="Alkaline_phosphatase_core_sf"/>
</dbReference>
<dbReference type="Gene3D" id="2.60.120.200">
    <property type="match status" value="1"/>
</dbReference>
<accession>A0A1W2AG49</accession>
<dbReference type="SUPFAM" id="SSF53649">
    <property type="entry name" value="Alkaline phosphatase-like"/>
    <property type="match status" value="1"/>
</dbReference>
<protein>
    <submittedName>
        <fullName evidence="2">Type I phosphodiesterase / nucleotide pyrophosphatase</fullName>
    </submittedName>
</protein>
<proteinExistence type="predicted"/>